<gene>
    <name evidence="1" type="ORF">E5986_07100</name>
</gene>
<name>A0A4S4G2K5_9ACTN</name>
<accession>A0A4S4G2K5</accession>
<evidence type="ECO:0000313" key="2">
    <source>
        <dbReference type="Proteomes" id="UP000308978"/>
    </source>
</evidence>
<sequence length="84" mass="9312">MISMPMIGSIRDMSRRGLANADIQRETGISQPTMRKYLAMDDFSPKMPTASGRGSMLDPCKPFVDVYGTVEVDTVACRIPALWQ</sequence>
<reference evidence="1 2" key="1">
    <citation type="submission" date="2019-04" db="EMBL/GenBank/DDBJ databases">
        <title>Microbes associate with the intestines of laboratory mice.</title>
        <authorList>
            <person name="Navarre W."/>
            <person name="Wong E."/>
            <person name="Huang K.C."/>
            <person name="Tropini C."/>
            <person name="Ng K."/>
            <person name="Yu B."/>
        </authorList>
    </citation>
    <scope>NUCLEOTIDE SEQUENCE [LARGE SCALE GENOMIC DNA]</scope>
    <source>
        <strain evidence="1 2">NM80_B27</strain>
    </source>
</reference>
<proteinExistence type="predicted"/>
<organism evidence="1 2">
    <name type="scientific">Adlercreutzia caecimuris</name>
    <dbReference type="NCBI Taxonomy" id="671266"/>
    <lineage>
        <taxon>Bacteria</taxon>
        <taxon>Bacillati</taxon>
        <taxon>Actinomycetota</taxon>
        <taxon>Coriobacteriia</taxon>
        <taxon>Eggerthellales</taxon>
        <taxon>Eggerthellaceae</taxon>
        <taxon>Adlercreutzia</taxon>
    </lineage>
</organism>
<dbReference type="Proteomes" id="UP000308978">
    <property type="component" value="Unassembled WGS sequence"/>
</dbReference>
<dbReference type="RefSeq" id="WP_136434589.1">
    <property type="nucleotide sequence ID" value="NZ_SSTJ01000007.1"/>
</dbReference>
<dbReference type="AlphaFoldDB" id="A0A4S4G2K5"/>
<dbReference type="EMBL" id="SSTJ01000007">
    <property type="protein sequence ID" value="THG37214.1"/>
    <property type="molecule type" value="Genomic_DNA"/>
</dbReference>
<protein>
    <submittedName>
        <fullName evidence="1">Uncharacterized protein</fullName>
    </submittedName>
</protein>
<comment type="caution">
    <text evidence="1">The sequence shown here is derived from an EMBL/GenBank/DDBJ whole genome shotgun (WGS) entry which is preliminary data.</text>
</comment>
<evidence type="ECO:0000313" key="1">
    <source>
        <dbReference type="EMBL" id="THG37214.1"/>
    </source>
</evidence>